<reference evidence="1" key="1">
    <citation type="submission" date="2013-12" db="EMBL/GenBank/DDBJ databases">
        <title>A Varibaculum cambriense genome reconstructed from a premature infant gut community with otherwise low bacterial novelty that shifts toward anaerobic metabolism during the third week of life.</title>
        <authorList>
            <person name="Brown C.T."/>
            <person name="Sharon I."/>
            <person name="Thomas B.C."/>
            <person name="Castelle C.J."/>
            <person name="Morowitz M.J."/>
            <person name="Banfield J.F."/>
        </authorList>
    </citation>
    <scope>NUCLEOTIDE SEQUENCE</scope>
</reference>
<sequence>MEPDWIGKCKCVTILDDQIPEEIKRVRLQTLMDVQNEISYELNKPMEGQVFDII</sequence>
<dbReference type="GO" id="GO:0016740">
    <property type="term" value="F:transferase activity"/>
    <property type="evidence" value="ECO:0007669"/>
    <property type="project" value="UniProtKB-KW"/>
</dbReference>
<comment type="caution">
    <text evidence="1">The sequence shown here is derived from an EMBL/GenBank/DDBJ whole genome shotgun (WGS) entry which is preliminary data.</text>
</comment>
<dbReference type="AlphaFoldDB" id="W1WBK9"/>
<organism evidence="1">
    <name type="scientific">human gut metagenome</name>
    <dbReference type="NCBI Taxonomy" id="408170"/>
    <lineage>
        <taxon>unclassified sequences</taxon>
        <taxon>metagenomes</taxon>
        <taxon>organismal metagenomes</taxon>
    </lineage>
</organism>
<feature type="non-terminal residue" evidence="1">
    <location>
        <position position="54"/>
    </location>
</feature>
<evidence type="ECO:0000313" key="1">
    <source>
        <dbReference type="EMBL" id="ETJ15548.1"/>
    </source>
</evidence>
<proteinExistence type="predicted"/>
<accession>W1WBK9</accession>
<name>W1WBK9_9ZZZZ</name>
<protein>
    <submittedName>
        <fullName evidence="1">(Dimethylallyl)adenosine tRNA methylthiotransferase MiaB</fullName>
    </submittedName>
</protein>
<keyword evidence="1" id="KW-0808">Transferase</keyword>
<dbReference type="EMBL" id="AZMM01019046">
    <property type="protein sequence ID" value="ETJ15548.1"/>
    <property type="molecule type" value="Genomic_DNA"/>
</dbReference>
<gene>
    <name evidence="1" type="ORF">Q604_UNBc4C00265G0001</name>
</gene>